<dbReference type="eggNOG" id="ENOG5030QNM">
    <property type="taxonomic scope" value="Bacteria"/>
</dbReference>
<proteinExistence type="predicted"/>
<reference evidence="4 6" key="2">
    <citation type="submission" date="2016-11" db="EMBL/GenBank/DDBJ databases">
        <title>Whole genomes of Flavobacteriaceae.</title>
        <authorList>
            <person name="Stine C."/>
            <person name="Li C."/>
            <person name="Tadesse D."/>
        </authorList>
    </citation>
    <scope>NUCLEOTIDE SEQUENCE [LARGE SCALE GENOMIC DNA]</scope>
    <source>
        <strain evidence="4 6">ATCC 29551</strain>
    </source>
</reference>
<keyword evidence="2" id="KW-0472">Membrane</keyword>
<keyword evidence="2" id="KW-1133">Transmembrane helix</keyword>
<organism evidence="3 5">
    <name type="scientific">Flavobacterium hydatis</name>
    <name type="common">Cytophaga aquatilis</name>
    <dbReference type="NCBI Taxonomy" id="991"/>
    <lineage>
        <taxon>Bacteria</taxon>
        <taxon>Pseudomonadati</taxon>
        <taxon>Bacteroidota</taxon>
        <taxon>Flavobacteriia</taxon>
        <taxon>Flavobacteriales</taxon>
        <taxon>Flavobacteriaceae</taxon>
        <taxon>Flavobacterium</taxon>
    </lineage>
</organism>
<evidence type="ECO:0000313" key="4">
    <source>
        <dbReference type="EMBL" id="OXA97341.1"/>
    </source>
</evidence>
<dbReference type="STRING" id="991.IW20_08455"/>
<evidence type="ECO:0000313" key="6">
    <source>
        <dbReference type="Proteomes" id="UP000198424"/>
    </source>
</evidence>
<feature type="region of interest" description="Disordered" evidence="1">
    <location>
        <begin position="117"/>
        <end position="144"/>
    </location>
</feature>
<dbReference type="AlphaFoldDB" id="A0A086AKZ7"/>
<sequence length="197" mass="20652">MIIINEEETGLGKPKFLKKIRLRNVSLKNAIKVTKFAAPIAAGFIPVGGGVASKFLSSKGGKLVSRIAKSKAVRKGISLSKTPLGRKVVSAVQNQSRPQIEAVSTITPATFAATSDLANPQNESSTYNESVESVTSDSQPVGELMPVRPATTAKGAIAEPTMQMSTAVEKPKNNTLLYVLGAVVLGGGIYLATKKSK</sequence>
<feature type="transmembrane region" description="Helical" evidence="2">
    <location>
        <begin position="175"/>
        <end position="193"/>
    </location>
</feature>
<evidence type="ECO:0000313" key="5">
    <source>
        <dbReference type="Proteomes" id="UP000028712"/>
    </source>
</evidence>
<keyword evidence="2" id="KW-0812">Transmembrane</keyword>
<dbReference type="Proteomes" id="UP000028712">
    <property type="component" value="Unassembled WGS sequence"/>
</dbReference>
<comment type="caution">
    <text evidence="3">The sequence shown here is derived from an EMBL/GenBank/DDBJ whole genome shotgun (WGS) entry which is preliminary data.</text>
</comment>
<accession>A0A086AKZ7</accession>
<reference evidence="3 5" key="1">
    <citation type="submission" date="2014-07" db="EMBL/GenBank/DDBJ databases">
        <title>Genome of Flavobacterium hydatis DSM 2063.</title>
        <authorList>
            <person name="Pipes S.E."/>
            <person name="Stropko S.J."/>
            <person name="Newman J.D."/>
        </authorList>
    </citation>
    <scope>NUCLEOTIDE SEQUENCE [LARGE SCALE GENOMIC DNA]</scope>
    <source>
        <strain evidence="3 5">DSM 2063</strain>
    </source>
</reference>
<gene>
    <name evidence="4" type="ORF">B0A62_03575</name>
    <name evidence="3" type="ORF">IW20_08455</name>
</gene>
<keyword evidence="6" id="KW-1185">Reference proteome</keyword>
<dbReference type="EMBL" id="MUGY01000003">
    <property type="protein sequence ID" value="OXA97341.1"/>
    <property type="molecule type" value="Genomic_DNA"/>
</dbReference>
<feature type="compositionally biased region" description="Polar residues" evidence="1">
    <location>
        <begin position="117"/>
        <end position="139"/>
    </location>
</feature>
<dbReference type="Proteomes" id="UP000198424">
    <property type="component" value="Unassembled WGS sequence"/>
</dbReference>
<dbReference type="OrthoDB" id="1376412at2"/>
<dbReference type="EMBL" id="JPRM01000010">
    <property type="protein sequence ID" value="KFF17361.1"/>
    <property type="molecule type" value="Genomic_DNA"/>
</dbReference>
<name>A0A086AKZ7_FLAHY</name>
<dbReference type="RefSeq" id="WP_035620779.1">
    <property type="nucleotide sequence ID" value="NZ_JBEWQG010000003.1"/>
</dbReference>
<protein>
    <submittedName>
        <fullName evidence="3">Uncharacterized protein</fullName>
    </submittedName>
</protein>
<evidence type="ECO:0000256" key="2">
    <source>
        <dbReference type="SAM" id="Phobius"/>
    </source>
</evidence>
<evidence type="ECO:0000256" key="1">
    <source>
        <dbReference type="SAM" id="MobiDB-lite"/>
    </source>
</evidence>
<evidence type="ECO:0000313" key="3">
    <source>
        <dbReference type="EMBL" id="KFF17361.1"/>
    </source>
</evidence>